<feature type="chain" id="PRO_5003193209" description="VWFA domain-containing protein" evidence="1">
    <location>
        <begin position="18"/>
        <end position="445"/>
    </location>
</feature>
<dbReference type="PROSITE" id="PS50234">
    <property type="entry name" value="VWFA"/>
    <property type="match status" value="1"/>
</dbReference>
<dbReference type="Pfam" id="PF00092">
    <property type="entry name" value="VWA"/>
    <property type="match status" value="1"/>
</dbReference>
<dbReference type="InParanoid" id="E4XV80"/>
<dbReference type="InterPro" id="IPR045860">
    <property type="entry name" value="Snake_toxin-like_sf"/>
</dbReference>
<feature type="domain" description="VWFA" evidence="2">
    <location>
        <begin position="222"/>
        <end position="402"/>
    </location>
</feature>
<dbReference type="Gene3D" id="3.40.50.410">
    <property type="entry name" value="von Willebrand factor, type A domain"/>
    <property type="match status" value="1"/>
</dbReference>
<dbReference type="SUPFAM" id="SSF57302">
    <property type="entry name" value="Snake toxin-like"/>
    <property type="match status" value="1"/>
</dbReference>
<keyword evidence="4" id="KW-1185">Reference proteome</keyword>
<dbReference type="FunCoup" id="E4XV80">
    <property type="interactions" value="1"/>
</dbReference>
<keyword evidence="1" id="KW-0732">Signal</keyword>
<protein>
    <recommendedName>
        <fullName evidence="2">VWFA domain-containing protein</fullName>
    </recommendedName>
</protein>
<dbReference type="EMBL" id="FN653203">
    <property type="protein sequence ID" value="CBY13611.1"/>
    <property type="molecule type" value="Genomic_DNA"/>
</dbReference>
<organism evidence="3">
    <name type="scientific">Oikopleura dioica</name>
    <name type="common">Tunicate</name>
    <dbReference type="NCBI Taxonomy" id="34765"/>
    <lineage>
        <taxon>Eukaryota</taxon>
        <taxon>Metazoa</taxon>
        <taxon>Chordata</taxon>
        <taxon>Tunicata</taxon>
        <taxon>Appendicularia</taxon>
        <taxon>Copelata</taxon>
        <taxon>Oikopleuridae</taxon>
        <taxon>Oikopleura</taxon>
    </lineage>
</organism>
<dbReference type="Gene3D" id="2.20.100.10">
    <property type="entry name" value="Thrombospondin type-1 (TSP1) repeat"/>
    <property type="match status" value="1"/>
</dbReference>
<sequence>MKMLSLALIGITQGLICFECDNAKNMDECKAQRKPRECNENENSCQQEIRSWGPGGKFMSITQRCKQKHACVNNHIQNPRAAWKDTQCQPFTHPENSVCRCCCDWNYCNGKEYAGCRGLAYWKTTTEVNGEGEATTTADFNIVTDLPPATEAPETTEGPTCEWTIWTEWDKCSETCGGGQRNRYRNPTGDINAAGCEGFAEDVEYCNTQDCETKQCKDNYVDVCFLLPVHNATDNKDVRLMRNFVRETHNYIGNFGSEDLQFCVYQYSESAANVFSLSESADFDSLDLKTALEEGIEIPEDRGANIGAAFKTIHDEGFNAINGWRKNDQIPSVLIVLTDNLNTVDFYDDLQYVHNKAYRVVAVGIGENVENSSLSSIASLPSDENVFTVRDFTELGNVVDEVGYDICQVDYWKEDQCMYQNGGCTAQQTCYVQYNGKQCYDNVLA</sequence>
<dbReference type="SMART" id="SM00209">
    <property type="entry name" value="TSP1"/>
    <property type="match status" value="1"/>
</dbReference>
<dbReference type="Proteomes" id="UP000001307">
    <property type="component" value="Unassembled WGS sequence"/>
</dbReference>
<evidence type="ECO:0000313" key="3">
    <source>
        <dbReference type="EMBL" id="CBY13611.1"/>
    </source>
</evidence>
<feature type="signal peptide" evidence="1">
    <location>
        <begin position="1"/>
        <end position="17"/>
    </location>
</feature>
<accession>E4XV80</accession>
<dbReference type="SUPFAM" id="SSF82895">
    <property type="entry name" value="TSP-1 type 1 repeat"/>
    <property type="match status" value="1"/>
</dbReference>
<dbReference type="SUPFAM" id="SSF53300">
    <property type="entry name" value="vWA-like"/>
    <property type="match status" value="1"/>
</dbReference>
<reference evidence="3" key="1">
    <citation type="journal article" date="2010" name="Science">
        <title>Plasticity of animal genome architecture unmasked by rapid evolution of a pelagic tunicate.</title>
        <authorList>
            <person name="Denoeud F."/>
            <person name="Henriet S."/>
            <person name="Mungpakdee S."/>
            <person name="Aury J.M."/>
            <person name="Da Silva C."/>
            <person name="Brinkmann H."/>
            <person name="Mikhaleva J."/>
            <person name="Olsen L.C."/>
            <person name="Jubin C."/>
            <person name="Canestro C."/>
            <person name="Bouquet J.M."/>
            <person name="Danks G."/>
            <person name="Poulain J."/>
            <person name="Campsteijn C."/>
            <person name="Adamski M."/>
            <person name="Cross I."/>
            <person name="Yadetie F."/>
            <person name="Muffato M."/>
            <person name="Louis A."/>
            <person name="Butcher S."/>
            <person name="Tsagkogeorga G."/>
            <person name="Konrad A."/>
            <person name="Singh S."/>
            <person name="Jensen M.F."/>
            <person name="Cong E.H."/>
            <person name="Eikeseth-Otteraa H."/>
            <person name="Noel B."/>
            <person name="Anthouard V."/>
            <person name="Porcel B.M."/>
            <person name="Kachouri-Lafond R."/>
            <person name="Nishino A."/>
            <person name="Ugolini M."/>
            <person name="Chourrout P."/>
            <person name="Nishida H."/>
            <person name="Aasland R."/>
            <person name="Huzurbazar S."/>
            <person name="Westhof E."/>
            <person name="Delsuc F."/>
            <person name="Lehrach H."/>
            <person name="Reinhardt R."/>
            <person name="Weissenbach J."/>
            <person name="Roy S.W."/>
            <person name="Artiguenave F."/>
            <person name="Postlethwait J.H."/>
            <person name="Manak J.R."/>
            <person name="Thompson E.M."/>
            <person name="Jaillon O."/>
            <person name="Du Pasquier L."/>
            <person name="Boudinot P."/>
            <person name="Liberles D.A."/>
            <person name="Volff J.N."/>
            <person name="Philippe H."/>
            <person name="Lenhard B."/>
            <person name="Roest Crollius H."/>
            <person name="Wincker P."/>
            <person name="Chourrout D."/>
        </authorList>
    </citation>
    <scope>NUCLEOTIDE SEQUENCE [LARGE SCALE GENOMIC DNA]</scope>
</reference>
<name>E4XV80_OIKDI</name>
<evidence type="ECO:0000259" key="2">
    <source>
        <dbReference type="PROSITE" id="PS50234"/>
    </source>
</evidence>
<gene>
    <name evidence="3" type="ORF">GSOID_T00005406001</name>
</gene>
<evidence type="ECO:0000256" key="1">
    <source>
        <dbReference type="SAM" id="SignalP"/>
    </source>
</evidence>
<dbReference type="InterPro" id="IPR002035">
    <property type="entry name" value="VWF_A"/>
</dbReference>
<dbReference type="SMART" id="SM00327">
    <property type="entry name" value="VWA"/>
    <property type="match status" value="1"/>
</dbReference>
<evidence type="ECO:0000313" key="4">
    <source>
        <dbReference type="Proteomes" id="UP000001307"/>
    </source>
</evidence>
<dbReference type="Pfam" id="PF00090">
    <property type="entry name" value="TSP_1"/>
    <property type="match status" value="1"/>
</dbReference>
<dbReference type="InterPro" id="IPR050525">
    <property type="entry name" value="ECM_Assembly_Org"/>
</dbReference>
<dbReference type="PANTHER" id="PTHR24020">
    <property type="entry name" value="COLLAGEN ALPHA"/>
    <property type="match status" value="1"/>
</dbReference>
<dbReference type="PROSITE" id="PS50092">
    <property type="entry name" value="TSP1"/>
    <property type="match status" value="1"/>
</dbReference>
<dbReference type="InterPro" id="IPR000884">
    <property type="entry name" value="TSP1_rpt"/>
</dbReference>
<dbReference type="InterPro" id="IPR036465">
    <property type="entry name" value="vWFA_dom_sf"/>
</dbReference>
<dbReference type="CDD" id="cd23539">
    <property type="entry name" value="TFP_LU_ECD_CinHb4_like"/>
    <property type="match status" value="1"/>
</dbReference>
<dbReference type="InterPro" id="IPR036383">
    <property type="entry name" value="TSP1_rpt_sf"/>
</dbReference>
<proteinExistence type="predicted"/>
<dbReference type="OrthoDB" id="6019288at2759"/>
<dbReference type="AlphaFoldDB" id="E4XV80"/>